<evidence type="ECO:0000313" key="2">
    <source>
        <dbReference type="Proteomes" id="UP000003577"/>
    </source>
</evidence>
<dbReference type="AlphaFoldDB" id="A5KMF8"/>
<dbReference type="Proteomes" id="UP000003577">
    <property type="component" value="Unassembled WGS sequence"/>
</dbReference>
<dbReference type="PaxDb" id="411460-RUMTOR_01429"/>
<comment type="caution">
    <text evidence="1">The sequence shown here is derived from an EMBL/GenBank/DDBJ whole genome shotgun (WGS) entry which is preliminary data.</text>
</comment>
<sequence>MKMPAAFAVRHLLYKMKDIFLWQINQMVYM</sequence>
<dbReference type="HOGENOM" id="CLU_3405249_0_0_9"/>
<gene>
    <name evidence="1" type="ORF">RUMTOR_01429</name>
</gene>
<dbReference type="EMBL" id="AAVP02000005">
    <property type="protein sequence ID" value="EDK24374.1"/>
    <property type="molecule type" value="Genomic_DNA"/>
</dbReference>
<organism evidence="1 2">
    <name type="scientific">[Ruminococcus] torques ATCC 27756</name>
    <dbReference type="NCBI Taxonomy" id="411460"/>
    <lineage>
        <taxon>Bacteria</taxon>
        <taxon>Bacillati</taxon>
        <taxon>Bacillota</taxon>
        <taxon>Clostridia</taxon>
        <taxon>Lachnospirales</taxon>
        <taxon>Lachnospiraceae</taxon>
        <taxon>Mediterraneibacter</taxon>
    </lineage>
</organism>
<reference evidence="1 2" key="1">
    <citation type="submission" date="2007-03" db="EMBL/GenBank/DDBJ databases">
        <authorList>
            <person name="Fulton L."/>
            <person name="Clifton S."/>
            <person name="Fulton B."/>
            <person name="Xu J."/>
            <person name="Minx P."/>
            <person name="Pepin K.H."/>
            <person name="Johnson M."/>
            <person name="Thiruvilangam P."/>
            <person name="Bhonagiri V."/>
            <person name="Nash W.E."/>
            <person name="Mardis E.R."/>
            <person name="Wilson R.K."/>
        </authorList>
    </citation>
    <scope>NUCLEOTIDE SEQUENCE [LARGE SCALE GENOMIC DNA]</scope>
    <source>
        <strain evidence="1 2">ATCC 27756</strain>
    </source>
</reference>
<accession>A5KMF8</accession>
<name>A5KMF8_9FIRM</name>
<evidence type="ECO:0000313" key="1">
    <source>
        <dbReference type="EMBL" id="EDK24374.1"/>
    </source>
</evidence>
<proteinExistence type="predicted"/>
<reference evidence="1 2" key="2">
    <citation type="submission" date="2007-04" db="EMBL/GenBank/DDBJ databases">
        <title>Draft genome sequence of Ruminococcus torques (ATCC 27756).</title>
        <authorList>
            <person name="Sudarsanam P."/>
            <person name="Ley R."/>
            <person name="Guruge J."/>
            <person name="Turnbaugh P.J."/>
            <person name="Mahowald M."/>
            <person name="Liep D."/>
            <person name="Gordon J."/>
        </authorList>
    </citation>
    <scope>NUCLEOTIDE SEQUENCE [LARGE SCALE GENOMIC DNA]</scope>
    <source>
        <strain evidence="1 2">ATCC 27756</strain>
    </source>
</reference>
<protein>
    <submittedName>
        <fullName evidence="1">Uncharacterized protein</fullName>
    </submittedName>
</protein>